<evidence type="ECO:0000256" key="2">
    <source>
        <dbReference type="ARBA" id="ARBA00022656"/>
    </source>
</evidence>
<dbReference type="Gene3D" id="2.40.10.10">
    <property type="entry name" value="Trypsin-like serine proteases"/>
    <property type="match status" value="1"/>
</dbReference>
<keyword evidence="6" id="KW-1205">Fibrinolytic toxin</keyword>
<dbReference type="GO" id="GO:0006508">
    <property type="term" value="P:proteolysis"/>
    <property type="evidence" value="ECO:0007669"/>
    <property type="project" value="InterPro"/>
</dbReference>
<evidence type="ECO:0000256" key="1">
    <source>
        <dbReference type="ARBA" id="ARBA00004239"/>
    </source>
</evidence>
<dbReference type="CDD" id="cd00190">
    <property type="entry name" value="Tryp_SPc"/>
    <property type="match status" value="1"/>
</dbReference>
<keyword evidence="11" id="KW-1185">Reference proteome</keyword>
<evidence type="ECO:0000256" key="3">
    <source>
        <dbReference type="ARBA" id="ARBA00023157"/>
    </source>
</evidence>
<feature type="domain" description="Peptidase S1" evidence="9">
    <location>
        <begin position="796"/>
        <end position="1047"/>
    </location>
</feature>
<gene>
    <name evidence="10" type="ORF">APLA_LOCUS181</name>
</gene>
<dbReference type="SUPFAM" id="SSF50494">
    <property type="entry name" value="Trypsin-like serine proteases"/>
    <property type="match status" value="1"/>
</dbReference>
<name>A0A8S0YLT5_ARCPL</name>
<keyword evidence="8" id="KW-0732">Signal</keyword>
<evidence type="ECO:0000256" key="5">
    <source>
        <dbReference type="ARBA" id="ARBA00055534"/>
    </source>
</evidence>
<protein>
    <recommendedName>
        <fullName evidence="9">Peptidase S1 domain-containing protein</fullName>
    </recommendedName>
</protein>
<dbReference type="FunFam" id="2.40.10.10:FF:000068">
    <property type="entry name" value="transmembrane protease serine 2"/>
    <property type="match status" value="1"/>
</dbReference>
<feature type="region of interest" description="Disordered" evidence="7">
    <location>
        <begin position="661"/>
        <end position="714"/>
    </location>
</feature>
<keyword evidence="2" id="KW-0800">Toxin</keyword>
<dbReference type="InterPro" id="IPR009003">
    <property type="entry name" value="Peptidase_S1_PA"/>
</dbReference>
<evidence type="ECO:0000256" key="7">
    <source>
        <dbReference type="SAM" id="MobiDB-lite"/>
    </source>
</evidence>
<proteinExistence type="predicted"/>
<keyword evidence="4" id="KW-1199">Hemostasis impairing toxin</keyword>
<reference evidence="10 11" key="1">
    <citation type="submission" date="2020-04" db="EMBL/GenBank/DDBJ databases">
        <authorList>
            <person name="Wallbank WR R."/>
            <person name="Pardo Diaz C."/>
            <person name="Kozak K."/>
            <person name="Martin S."/>
            <person name="Jiggins C."/>
            <person name="Moest M."/>
            <person name="Warren A I."/>
            <person name="Byers J.R.P. K."/>
            <person name="Montejo-Kovacevich G."/>
            <person name="Yen C E."/>
        </authorList>
    </citation>
    <scope>NUCLEOTIDE SEQUENCE [LARGE SCALE GENOMIC DNA]</scope>
</reference>
<evidence type="ECO:0000313" key="11">
    <source>
        <dbReference type="Proteomes" id="UP000494106"/>
    </source>
</evidence>
<dbReference type="EMBL" id="CADEBC010000045">
    <property type="protein sequence ID" value="CAB3220198.1"/>
    <property type="molecule type" value="Genomic_DNA"/>
</dbReference>
<evidence type="ECO:0000256" key="6">
    <source>
        <dbReference type="ARBA" id="ARBA00084094"/>
    </source>
</evidence>
<keyword evidence="3" id="KW-1015">Disulfide bond</keyword>
<evidence type="ECO:0000259" key="9">
    <source>
        <dbReference type="PROSITE" id="PS50240"/>
    </source>
</evidence>
<dbReference type="InterPro" id="IPR031986">
    <property type="entry name" value="GD_N"/>
</dbReference>
<comment type="function">
    <text evidence="5">Fibrinolytic activity; shows preferential cleavage of Arg-Gly bonds in all three fibrinogen chains. Contact with the caterpillars causes severe bleeding, due the anticoagulant effect of the protein.</text>
</comment>
<dbReference type="GO" id="GO:0004252">
    <property type="term" value="F:serine-type endopeptidase activity"/>
    <property type="evidence" value="ECO:0007669"/>
    <property type="project" value="InterPro"/>
</dbReference>
<dbReference type="Pfam" id="PF00089">
    <property type="entry name" value="Trypsin"/>
    <property type="match status" value="1"/>
</dbReference>
<dbReference type="PROSITE" id="PS00134">
    <property type="entry name" value="TRYPSIN_HIS"/>
    <property type="match status" value="1"/>
</dbReference>
<evidence type="ECO:0000256" key="4">
    <source>
        <dbReference type="ARBA" id="ARBA00023240"/>
    </source>
</evidence>
<dbReference type="InterPro" id="IPR001254">
    <property type="entry name" value="Trypsin_dom"/>
</dbReference>
<dbReference type="GO" id="GO:0005576">
    <property type="term" value="C:extracellular region"/>
    <property type="evidence" value="ECO:0007669"/>
    <property type="project" value="UniProtKB-SubCell"/>
</dbReference>
<feature type="compositionally biased region" description="Polar residues" evidence="7">
    <location>
        <begin position="677"/>
        <end position="686"/>
    </location>
</feature>
<dbReference type="PRINTS" id="PR00722">
    <property type="entry name" value="CHYMOTRYPSIN"/>
</dbReference>
<dbReference type="OrthoDB" id="6147874at2759"/>
<dbReference type="GO" id="GO:0090729">
    <property type="term" value="F:toxin activity"/>
    <property type="evidence" value="ECO:0007669"/>
    <property type="project" value="UniProtKB-KW"/>
</dbReference>
<dbReference type="SMART" id="SM00020">
    <property type="entry name" value="Tryp_SPc"/>
    <property type="match status" value="1"/>
</dbReference>
<comment type="subcellular location">
    <subcellularLocation>
        <location evidence="1">Secreted</location>
        <location evidence="1">Extracellular space</location>
    </subcellularLocation>
</comment>
<dbReference type="InterPro" id="IPR018114">
    <property type="entry name" value="TRYPSIN_HIS"/>
</dbReference>
<sequence length="1047" mass="118236">MFQIRVVCSLIAVVLTTFSQASGYDMLISPCPKVFKYEVQVVNHQPLAKRWYGVVNLATNVTYHALWLNIILDRKADILGSWIGEVTTKDNIDFMIENLNITIQPEQKRTACFFVQYSSDFQPKVTAIFINGREVCHAYNYTDAKADKPISRLNNNGGNNKSRIKSAERTVAVPIIENISNKAHHSKKIIRTTTSKPNYHIQTTTKRTQTTTRKIKHINPVHVTPKSKTKLFFLKKPKNNQQSSVVIIGNSTCFSCKSNVRDESTKINNTVKGPTVTIQQEHNKDKNLQLNIQTFNNLHKVKNVNLTTDILTSRKIKGVYRSKTDNNQKSDSLKTSTNAYLTTDASTTRKITDDSSKIINNERFESLQTAQTTIITTYISTTTQIKGDNRPTTGNQRIVNLHTTDKANLTTEISTTTKINGDDKLKINNNGRFNDLHTTGNANLTTEISTTMKINDDDKLKINNNGRFNDLHTTGNANLTTEIATTMKINGDNRLKIDNNRRFGNLHITGNENLTTQILTTMKIKDDNRPKTNNNQRFDNLYTTGNVNLTTQILTKTKIKGDDRPKIDNNERFDNLQTGQNVYTTEISTTRKIKDNHILKIPNNRKYNSLQTTPTLFTKVSISTTRKMKSDDRSNLGNNHRFDSLQKGPNVFITTNISTTRQIKGDDRRNRRTNNDSGFDNLQAATNRYIMTDTSSSKKTKGGGGSDDFEVENNEDGLDTLGVIGLPETSVRPEIDTISDTISSSDRQPDIRDIFREPTLDEEEEIHKNGDRAVIPSNFDPEPSCGKVLKTRQLHLPYGSSTSEGQWPWQVAIYQQRSVDLKYICGGTLVSQRHVVTAAHCVTRKRTMSLVHTKTITVYLGKFNLRLSVEGVQIRFVKGIRVHPEYNSTTFSRDLAILELRSAADITDLVRPVCLWPEDEIGLENVVGQTGSVVGWSFEDSSLTNAELHLTEMPVFDHDTCISAFDNFYETLLSDYTYCAGYRQGTDTCNSNDSGGGMVFKKGKSWYLRGIVSVSISLQNEHRCDSKHFIVFTDIAKFIPWIRDYID</sequence>
<dbReference type="AlphaFoldDB" id="A0A8S0YLT5"/>
<feature type="signal peptide" evidence="8">
    <location>
        <begin position="1"/>
        <end position="23"/>
    </location>
</feature>
<dbReference type="InterPro" id="IPR043504">
    <property type="entry name" value="Peptidase_S1_PA_chymotrypsin"/>
</dbReference>
<evidence type="ECO:0000313" key="10">
    <source>
        <dbReference type="EMBL" id="CAB3220198.1"/>
    </source>
</evidence>
<evidence type="ECO:0000256" key="8">
    <source>
        <dbReference type="SAM" id="SignalP"/>
    </source>
</evidence>
<dbReference type="PROSITE" id="PS50240">
    <property type="entry name" value="TRYPSIN_DOM"/>
    <property type="match status" value="1"/>
</dbReference>
<comment type="caution">
    <text evidence="10">The sequence shown here is derived from an EMBL/GenBank/DDBJ whole genome shotgun (WGS) entry which is preliminary data.</text>
</comment>
<accession>A0A8S0YLT5</accession>
<dbReference type="Pfam" id="PF16030">
    <property type="entry name" value="GD_N"/>
    <property type="match status" value="1"/>
</dbReference>
<feature type="chain" id="PRO_5035780973" description="Peptidase S1 domain-containing protein" evidence="8">
    <location>
        <begin position="24"/>
        <end position="1047"/>
    </location>
</feature>
<dbReference type="PANTHER" id="PTHR24260">
    <property type="match status" value="1"/>
</dbReference>
<dbReference type="Proteomes" id="UP000494106">
    <property type="component" value="Unassembled WGS sequence"/>
</dbReference>
<organism evidence="10 11">
    <name type="scientific">Arctia plantaginis</name>
    <name type="common">Wood tiger moth</name>
    <name type="synonym">Phalaena plantaginis</name>
    <dbReference type="NCBI Taxonomy" id="874455"/>
    <lineage>
        <taxon>Eukaryota</taxon>
        <taxon>Metazoa</taxon>
        <taxon>Ecdysozoa</taxon>
        <taxon>Arthropoda</taxon>
        <taxon>Hexapoda</taxon>
        <taxon>Insecta</taxon>
        <taxon>Pterygota</taxon>
        <taxon>Neoptera</taxon>
        <taxon>Endopterygota</taxon>
        <taxon>Lepidoptera</taxon>
        <taxon>Glossata</taxon>
        <taxon>Ditrysia</taxon>
        <taxon>Noctuoidea</taxon>
        <taxon>Erebidae</taxon>
        <taxon>Arctiinae</taxon>
        <taxon>Arctia</taxon>
    </lineage>
</organism>
<dbReference type="PANTHER" id="PTHR24260:SF143">
    <property type="entry name" value="SERINE PROTEASE GD-LIKE PROTEIN"/>
    <property type="match status" value="1"/>
</dbReference>
<dbReference type="InterPro" id="IPR001314">
    <property type="entry name" value="Peptidase_S1A"/>
</dbReference>
<dbReference type="InterPro" id="IPR051333">
    <property type="entry name" value="CLIP_Serine_Protease"/>
</dbReference>